<feature type="domain" description="DUF7134" evidence="12">
    <location>
        <begin position="11"/>
        <end position="157"/>
    </location>
</feature>
<feature type="transmembrane region" description="Helical" evidence="9">
    <location>
        <begin position="12"/>
        <end position="34"/>
    </location>
</feature>
<accession>A0ABQ4CPA3</accession>
<evidence type="ECO:0000256" key="3">
    <source>
        <dbReference type="ARBA" id="ARBA00022553"/>
    </source>
</evidence>
<keyword evidence="6 13" id="KW-0418">Kinase</keyword>
<keyword evidence="7" id="KW-0067">ATP-binding</keyword>
<organism evidence="13 14">
    <name type="scientific">Asanoa siamensis</name>
    <dbReference type="NCBI Taxonomy" id="926357"/>
    <lineage>
        <taxon>Bacteria</taxon>
        <taxon>Bacillati</taxon>
        <taxon>Actinomycetota</taxon>
        <taxon>Actinomycetes</taxon>
        <taxon>Micromonosporales</taxon>
        <taxon>Micromonosporaceae</taxon>
        <taxon>Asanoa</taxon>
    </lineage>
</organism>
<feature type="domain" description="Histidine kinase/HSP90-like ATPase" evidence="10">
    <location>
        <begin position="292"/>
        <end position="380"/>
    </location>
</feature>
<dbReference type="CDD" id="cd16917">
    <property type="entry name" value="HATPase_UhpB-NarQ-NarX-like"/>
    <property type="match status" value="1"/>
</dbReference>
<dbReference type="InterPro" id="IPR050482">
    <property type="entry name" value="Sensor_HK_TwoCompSys"/>
</dbReference>
<dbReference type="InterPro" id="IPR055558">
    <property type="entry name" value="DUF7134"/>
</dbReference>
<evidence type="ECO:0000259" key="12">
    <source>
        <dbReference type="Pfam" id="PF23539"/>
    </source>
</evidence>
<dbReference type="PANTHER" id="PTHR24421">
    <property type="entry name" value="NITRATE/NITRITE SENSOR PROTEIN NARX-RELATED"/>
    <property type="match status" value="1"/>
</dbReference>
<dbReference type="EC" id="2.7.13.3" evidence="2"/>
<evidence type="ECO:0000256" key="4">
    <source>
        <dbReference type="ARBA" id="ARBA00022679"/>
    </source>
</evidence>
<keyword evidence="14" id="KW-1185">Reference proteome</keyword>
<reference evidence="13 14" key="1">
    <citation type="submission" date="2021-01" db="EMBL/GenBank/DDBJ databases">
        <title>Whole genome shotgun sequence of Asanoa siamensis NBRC 107932.</title>
        <authorList>
            <person name="Komaki H."/>
            <person name="Tamura T."/>
        </authorList>
    </citation>
    <scope>NUCLEOTIDE SEQUENCE [LARGE SCALE GENOMIC DNA]</scope>
    <source>
        <strain evidence="13 14">NBRC 107932</strain>
    </source>
</reference>
<feature type="transmembrane region" description="Helical" evidence="9">
    <location>
        <begin position="46"/>
        <end position="65"/>
    </location>
</feature>
<keyword evidence="9" id="KW-0472">Membrane</keyword>
<evidence type="ECO:0000256" key="1">
    <source>
        <dbReference type="ARBA" id="ARBA00000085"/>
    </source>
</evidence>
<evidence type="ECO:0000313" key="14">
    <source>
        <dbReference type="Proteomes" id="UP000604117"/>
    </source>
</evidence>
<dbReference type="Pfam" id="PF07730">
    <property type="entry name" value="HisKA_3"/>
    <property type="match status" value="1"/>
</dbReference>
<evidence type="ECO:0000256" key="6">
    <source>
        <dbReference type="ARBA" id="ARBA00022777"/>
    </source>
</evidence>
<dbReference type="InterPro" id="IPR011712">
    <property type="entry name" value="Sig_transdc_His_kin_sub3_dim/P"/>
</dbReference>
<comment type="caution">
    <text evidence="13">The sequence shown here is derived from an EMBL/GenBank/DDBJ whole genome shotgun (WGS) entry which is preliminary data.</text>
</comment>
<feature type="transmembrane region" description="Helical" evidence="9">
    <location>
        <begin position="77"/>
        <end position="102"/>
    </location>
</feature>
<keyword evidence="9" id="KW-1133">Transmembrane helix</keyword>
<keyword evidence="4" id="KW-0808">Transferase</keyword>
<dbReference type="Proteomes" id="UP000604117">
    <property type="component" value="Unassembled WGS sequence"/>
</dbReference>
<dbReference type="Gene3D" id="3.30.565.10">
    <property type="entry name" value="Histidine kinase-like ATPase, C-terminal domain"/>
    <property type="match status" value="1"/>
</dbReference>
<feature type="transmembrane region" description="Helical" evidence="9">
    <location>
        <begin position="143"/>
        <end position="161"/>
    </location>
</feature>
<keyword evidence="9" id="KW-0812">Transmembrane</keyword>
<keyword evidence="3" id="KW-0597">Phosphoprotein</keyword>
<dbReference type="InterPro" id="IPR036890">
    <property type="entry name" value="HATPase_C_sf"/>
</dbReference>
<evidence type="ECO:0000256" key="9">
    <source>
        <dbReference type="SAM" id="Phobius"/>
    </source>
</evidence>
<dbReference type="Gene3D" id="1.20.5.1930">
    <property type="match status" value="1"/>
</dbReference>
<evidence type="ECO:0000259" key="11">
    <source>
        <dbReference type="Pfam" id="PF07730"/>
    </source>
</evidence>
<dbReference type="PANTHER" id="PTHR24421:SF10">
    <property type="entry name" value="NITRATE_NITRITE SENSOR PROTEIN NARQ"/>
    <property type="match status" value="1"/>
</dbReference>
<evidence type="ECO:0000313" key="13">
    <source>
        <dbReference type="EMBL" id="GIF73128.1"/>
    </source>
</evidence>
<keyword evidence="5" id="KW-0547">Nucleotide-binding</keyword>
<dbReference type="GO" id="GO:0016301">
    <property type="term" value="F:kinase activity"/>
    <property type="evidence" value="ECO:0007669"/>
    <property type="project" value="UniProtKB-KW"/>
</dbReference>
<protein>
    <recommendedName>
        <fullName evidence="2">histidine kinase</fullName>
        <ecNumber evidence="2">2.7.13.3</ecNumber>
    </recommendedName>
</protein>
<dbReference type="Pfam" id="PF23539">
    <property type="entry name" value="DUF7134"/>
    <property type="match status" value="1"/>
</dbReference>
<gene>
    <name evidence="13" type="ORF">Asi02nite_26460</name>
</gene>
<dbReference type="Pfam" id="PF02518">
    <property type="entry name" value="HATPase_c"/>
    <property type="match status" value="1"/>
</dbReference>
<feature type="transmembrane region" description="Helical" evidence="9">
    <location>
        <begin position="114"/>
        <end position="131"/>
    </location>
</feature>
<evidence type="ECO:0000259" key="10">
    <source>
        <dbReference type="Pfam" id="PF02518"/>
    </source>
</evidence>
<feature type="domain" description="Signal transduction histidine kinase subgroup 3 dimerisation and phosphoacceptor" evidence="11">
    <location>
        <begin position="183"/>
        <end position="248"/>
    </location>
</feature>
<evidence type="ECO:0000256" key="7">
    <source>
        <dbReference type="ARBA" id="ARBA00022840"/>
    </source>
</evidence>
<evidence type="ECO:0000256" key="2">
    <source>
        <dbReference type="ARBA" id="ARBA00012438"/>
    </source>
</evidence>
<dbReference type="EMBL" id="BONE01000018">
    <property type="protein sequence ID" value="GIF73128.1"/>
    <property type="molecule type" value="Genomic_DNA"/>
</dbReference>
<dbReference type="SUPFAM" id="SSF55874">
    <property type="entry name" value="ATPase domain of HSP90 chaperone/DNA topoisomerase II/histidine kinase"/>
    <property type="match status" value="1"/>
</dbReference>
<dbReference type="InterPro" id="IPR003594">
    <property type="entry name" value="HATPase_dom"/>
</dbReference>
<comment type="catalytic activity">
    <reaction evidence="1">
        <text>ATP + protein L-histidine = ADP + protein N-phospho-L-histidine.</text>
        <dbReference type="EC" id="2.7.13.3"/>
    </reaction>
</comment>
<name>A0ABQ4CPA3_9ACTN</name>
<evidence type="ECO:0000256" key="8">
    <source>
        <dbReference type="ARBA" id="ARBA00023012"/>
    </source>
</evidence>
<keyword evidence="8" id="KW-0902">Two-component regulatory system</keyword>
<evidence type="ECO:0000256" key="5">
    <source>
        <dbReference type="ARBA" id="ARBA00022741"/>
    </source>
</evidence>
<sequence length="391" mass="41502">MSSRLRHSALRRWLVDGLITAFLLLMGGFGSQFAEQNQEATGTLRTALDPLAYGMIFAAAAVLIVRRRWPVTTLGVVAGLTAAYLIVGYPYGPILISFAVSIYTVARELPLSRAVWFGGVAFVLLALHAFFPFHDFTNTKFGGLLPAAAFVAVPFAIGVTVKVSREAVQRARADEARRIADDERLRVAQEVHDVVGHGLAAINMQAEIALHLLPRKPSEAEAALTRISRSSKEALDELRVTLAVLRQRGDRAPAPGLGQVPALRDRLAESGLPVTLSVTGSAVELPLAVDLAAYRVVQESLTNVLRHAGTAAATVAITHLPSSVVVEVTDTGRGGVVPVGSPGHGLEGMRERVTALGGTLSAGPLTAGRGWRVRAELPVAPDDSTDTDGQW</sequence>
<proteinExistence type="predicted"/>